<gene>
    <name evidence="3" type="ORF">SAMEA44541418_01467</name>
</gene>
<dbReference type="Pfam" id="PF19783">
    <property type="entry name" value="DUF6268"/>
    <property type="match status" value="1"/>
</dbReference>
<dbReference type="AlphaFoldDB" id="A0AAX2GYK5"/>
<evidence type="ECO:0000313" key="4">
    <source>
        <dbReference type="Proteomes" id="UP000215539"/>
    </source>
</evidence>
<sequence>MKKILLLMAFMPLFAAAQIIVRTDLTTNTKLKDHKVPDDQKPIELGSGDMLKYSVQGMLPISFEQNEAGQPTAWMVGFSASYATLSNKGEAVKLMPSKLFGAGLNVMHLRPISDRWLLMCSLGAGFYSDTQHTTWQQVLGNGGAIFAYQWKPNLLIGAGGGVSNAFGLPMLMPMFYLKYSLEGKYELTTELTNTAKITAARRFGEHFKLELNALEMDGSTAIIKHNDDWKLFGMMEMNHSLSPVYYLSKNASVFGSVGLTSVRSPKTTDRKLSLKNMFGGDNEYRFNAAMHFAIGFRYGM</sequence>
<evidence type="ECO:0000313" key="3">
    <source>
        <dbReference type="EMBL" id="SNV11828.1"/>
    </source>
</evidence>
<accession>A0AAX2GYK5</accession>
<proteinExistence type="predicted"/>
<protein>
    <recommendedName>
        <fullName evidence="2">DUF6268 domain-containing protein</fullName>
    </recommendedName>
</protein>
<feature type="chain" id="PRO_5043432744" description="DUF6268 domain-containing protein" evidence="1">
    <location>
        <begin position="18"/>
        <end position="300"/>
    </location>
</feature>
<reference evidence="3 4" key="1">
    <citation type="submission" date="2017-06" db="EMBL/GenBank/DDBJ databases">
        <authorList>
            <consortium name="Pathogen Informatics"/>
        </authorList>
    </citation>
    <scope>NUCLEOTIDE SEQUENCE [LARGE SCALE GENOMIC DNA]</scope>
    <source>
        <strain evidence="3 4">NCTC12947</strain>
    </source>
</reference>
<dbReference type="EMBL" id="LT906449">
    <property type="protein sequence ID" value="SNV11828.1"/>
    <property type="molecule type" value="Genomic_DNA"/>
</dbReference>
<keyword evidence="1" id="KW-0732">Signal</keyword>
<name>A0AAX2GYK5_9FLAO</name>
<dbReference type="Proteomes" id="UP000215539">
    <property type="component" value="Chromosome 1"/>
</dbReference>
<dbReference type="InterPro" id="IPR046235">
    <property type="entry name" value="DUF6268"/>
</dbReference>
<feature type="signal peptide" evidence="1">
    <location>
        <begin position="1"/>
        <end position="17"/>
    </location>
</feature>
<feature type="domain" description="DUF6268" evidence="2">
    <location>
        <begin position="15"/>
        <end position="299"/>
    </location>
</feature>
<evidence type="ECO:0000256" key="1">
    <source>
        <dbReference type="SAM" id="SignalP"/>
    </source>
</evidence>
<organism evidence="3 4">
    <name type="scientific">Capnocytophaga haemolytica</name>
    <dbReference type="NCBI Taxonomy" id="45243"/>
    <lineage>
        <taxon>Bacteria</taxon>
        <taxon>Pseudomonadati</taxon>
        <taxon>Bacteroidota</taxon>
        <taxon>Flavobacteriia</taxon>
        <taxon>Flavobacteriales</taxon>
        <taxon>Flavobacteriaceae</taxon>
        <taxon>Capnocytophaga</taxon>
    </lineage>
</organism>
<dbReference type="RefSeq" id="WP_143325074.1">
    <property type="nucleotide sequence ID" value="NZ_CP014227.1"/>
</dbReference>
<evidence type="ECO:0000259" key="2">
    <source>
        <dbReference type="Pfam" id="PF19783"/>
    </source>
</evidence>